<dbReference type="InterPro" id="IPR001304">
    <property type="entry name" value="C-type_lectin-like"/>
</dbReference>
<comment type="similarity">
    <text evidence="1">Belongs to the FRAS1 family.</text>
</comment>
<dbReference type="InterPro" id="IPR051561">
    <property type="entry name" value="FRAS1_ECM"/>
</dbReference>
<dbReference type="PROSITE" id="PS51854">
    <property type="entry name" value="CSPG"/>
    <property type="match status" value="7"/>
</dbReference>
<proteinExistence type="inferred from homology"/>
<dbReference type="InterPro" id="IPR016186">
    <property type="entry name" value="C-type_lectin-like/link_sf"/>
</dbReference>
<comment type="caution">
    <text evidence="9">The sequence shown here is derived from an EMBL/GenBank/DDBJ whole genome shotgun (WGS) entry which is preliminary data.</text>
</comment>
<feature type="domain" description="C-type lectin" evidence="8">
    <location>
        <begin position="1183"/>
        <end position="1291"/>
    </location>
</feature>
<dbReference type="Pfam" id="PF16184">
    <property type="entry name" value="Cadherin_3"/>
    <property type="match status" value="7"/>
</dbReference>
<gene>
    <name evidence="9" type="ORF">ElyMa_000180300</name>
</gene>
<dbReference type="Gene3D" id="3.10.100.10">
    <property type="entry name" value="Mannose-Binding Protein A, subunit A"/>
    <property type="match status" value="1"/>
</dbReference>
<keyword evidence="3" id="KW-0677">Repeat</keyword>
<evidence type="ECO:0000256" key="2">
    <source>
        <dbReference type="ARBA" id="ARBA00022729"/>
    </source>
</evidence>
<dbReference type="PANTHER" id="PTHR45739:SF11">
    <property type="entry name" value="FRAS1-RELATED EXTRACELLULAR MATRIX PROTEIN 1-LIKE ISOFORM X1"/>
    <property type="match status" value="1"/>
</dbReference>
<feature type="region of interest" description="Disordered" evidence="7">
    <location>
        <begin position="1305"/>
        <end position="1339"/>
    </location>
</feature>
<name>A0AAV4EU06_9GAST</name>
<evidence type="ECO:0000313" key="9">
    <source>
        <dbReference type="EMBL" id="GFR64512.1"/>
    </source>
</evidence>
<dbReference type="InterPro" id="IPR016187">
    <property type="entry name" value="CTDL_fold"/>
</dbReference>
<dbReference type="EMBL" id="BMAT01000348">
    <property type="protein sequence ID" value="GFR64512.1"/>
    <property type="molecule type" value="Genomic_DNA"/>
</dbReference>
<dbReference type="PANTHER" id="PTHR45739">
    <property type="entry name" value="MATRIX PROTEIN, PUTATIVE-RELATED"/>
    <property type="match status" value="1"/>
</dbReference>
<keyword evidence="4" id="KW-0106">Calcium</keyword>
<reference evidence="9 10" key="1">
    <citation type="journal article" date="2021" name="Elife">
        <title>Chloroplast acquisition without the gene transfer in kleptoplastic sea slugs, Plakobranchus ocellatus.</title>
        <authorList>
            <person name="Maeda T."/>
            <person name="Takahashi S."/>
            <person name="Yoshida T."/>
            <person name="Shimamura S."/>
            <person name="Takaki Y."/>
            <person name="Nagai Y."/>
            <person name="Toyoda A."/>
            <person name="Suzuki Y."/>
            <person name="Arimoto A."/>
            <person name="Ishii H."/>
            <person name="Satoh N."/>
            <person name="Nishiyama T."/>
            <person name="Hasebe M."/>
            <person name="Maruyama T."/>
            <person name="Minagawa J."/>
            <person name="Obokata J."/>
            <person name="Shigenobu S."/>
        </authorList>
    </citation>
    <scope>NUCLEOTIDE SEQUENCE [LARGE SCALE GENOMIC DNA]</scope>
</reference>
<evidence type="ECO:0000259" key="8">
    <source>
        <dbReference type="PROSITE" id="PS50041"/>
    </source>
</evidence>
<dbReference type="GO" id="GO:0009653">
    <property type="term" value="P:anatomical structure morphogenesis"/>
    <property type="evidence" value="ECO:0007669"/>
    <property type="project" value="TreeGrafter"/>
</dbReference>
<dbReference type="SMART" id="SM00237">
    <property type="entry name" value="Calx_beta"/>
    <property type="match status" value="1"/>
</dbReference>
<feature type="repeat" description="CSPG" evidence="6">
    <location>
        <begin position="759"/>
        <end position="856"/>
    </location>
</feature>
<dbReference type="Gene3D" id="2.60.40.2030">
    <property type="match status" value="1"/>
</dbReference>
<evidence type="ECO:0000256" key="7">
    <source>
        <dbReference type="SAM" id="MobiDB-lite"/>
    </source>
</evidence>
<protein>
    <submittedName>
        <fullName evidence="9">FRAS1-related extracellular matrix protein 1</fullName>
    </submittedName>
</protein>
<dbReference type="InterPro" id="IPR039005">
    <property type="entry name" value="CSPG_rpt"/>
</dbReference>
<keyword evidence="10" id="KW-1185">Reference proteome</keyword>
<dbReference type="Proteomes" id="UP000762676">
    <property type="component" value="Unassembled WGS sequence"/>
</dbReference>
<accession>A0AAV4EU06</accession>
<dbReference type="GO" id="GO:0007154">
    <property type="term" value="P:cell communication"/>
    <property type="evidence" value="ECO:0007669"/>
    <property type="project" value="InterPro"/>
</dbReference>
<sequence>YLQDGSDVQEDTFTLKLMDGNNHAIKKMTIQIVPIDDQTPTLSKNLRPQLIVSEGEEATISTRILAATDEDTNDESLVFLIVRQPRFGVLQLRGQPATKFSQQDVKAGRVSFLHTSGETGTSTIKDYATFIISDQNYRATADMPVYDLNITITPVNNQKPTILLGSPVFVAEGESFRFSDEVLKVSDPDSKTKEIQFMITRQPQWGFIENTKPAPGSEKDSSGIRVNSFTFGDILDGSVNYVQAKHRGVEPVKDDFEFYATDGKLNSDIRMVRITIVPANDEVPDLMLSDFSVVEGGSININPTLLDVIDMDVPRDQLKLSISKPPEHGSISLVVRTRRGLVKSPVQSLTVDELHSGAQLAYTHDGTEVFTDAFTVSVSDGKHDLKRVCNVSIKLHNDERPEVVKNKGLTLDYGDHALVSSLVLQSKDDDRDERQLYYILVEIPEKGFLQYCPDPLAPAVEMTCTDIELGENFTQTDVDLNRIRYIHTSSMGNTETDRFVFVLTDGTHKRHEETFEIRIRNSRKANIAVLNKGMVVREGERVAISTASLSASDESTRAEEIVFAVTRPPRLGQIENIQRQFVPISSFTQMDLASQRVVYHHLTKNDITADSFTFTVTNGLSEAKDGQFRISIQPMDRILPSLISNKLLEVLLGTVKPLTPLLLKATDPDTAAHNVTFTVEKPPVHGRLYNRGLLIKDTFTQNDVDLGFVTYESIGTEAGLDNFLFTVSDGRHEGFLVNGSKQTQPAMMSIFIQPLIEDAPRLMINKSPDLLQHLGRQRYGYKLTNANLRAVDADSDSASLYFIMTSRPKRGHLENIKAKRYVRRRFTQKDLDDESLLYIVDSKADSYADTFSFRVEDSRGNVLRDQHFQMSWSKVQFDREEIVLCENIGTLNIAVTRTGNLDQSAYVGVHIRGMSAKKGEDYIPKSSKQIQFDPGESQATWQLTIPDDGLEEPNEKLRLSLVDPVNTILGDSRKLRLVIINAQRGECPQYLGMISKHNPVDDLSPKLGAEIPTGQNADVVRQFHQLGGVPLDPSLDKKYLNTEAEIKTSGIGSPGSKGSQSASAPSSRRNKRKRGKGKKRRRRRKGKKRRNSKRKNRKSRKESPDTGGFDVTSPSYPDSARATSTSYQVPKRCTTVTKGLLHYDSFNLQLLKCDGRAWQPWTPNSGSDAAGSGASCQQGWYEYEGRCYKPVNERLSWDESEDKCIKMYNGHLTSLRSMRQLRWLAQKMERRAFWIGLNDKAVSGRWQFSNGEPVAFYNWRNGTPRIRRNGHKKNCVMVRKRLKFRNKHCDKYLARYVCEALPSKQVDPPKVATSSRKQRRGSRRHSRRQRQSNRYFGGS</sequence>
<evidence type="ECO:0000256" key="6">
    <source>
        <dbReference type="PROSITE-ProRule" id="PRU01201"/>
    </source>
</evidence>
<dbReference type="Pfam" id="PF00059">
    <property type="entry name" value="Lectin_C"/>
    <property type="match status" value="1"/>
</dbReference>
<evidence type="ECO:0000313" key="10">
    <source>
        <dbReference type="Proteomes" id="UP000762676"/>
    </source>
</evidence>
<evidence type="ECO:0000256" key="4">
    <source>
        <dbReference type="ARBA" id="ARBA00022837"/>
    </source>
</evidence>
<feature type="repeat" description="CSPG" evidence="6">
    <location>
        <begin position="282"/>
        <end position="379"/>
    </location>
</feature>
<feature type="compositionally biased region" description="Basic residues" evidence="7">
    <location>
        <begin position="1316"/>
        <end position="1331"/>
    </location>
</feature>
<dbReference type="CDD" id="cd00037">
    <property type="entry name" value="CLECT"/>
    <property type="match status" value="1"/>
</dbReference>
<dbReference type="InterPro" id="IPR003644">
    <property type="entry name" value="Calx_beta"/>
</dbReference>
<dbReference type="InterPro" id="IPR038081">
    <property type="entry name" value="CalX-like_sf"/>
</dbReference>
<dbReference type="Pfam" id="PF03160">
    <property type="entry name" value="Calx-beta"/>
    <property type="match status" value="1"/>
</dbReference>
<dbReference type="PROSITE" id="PS50041">
    <property type="entry name" value="C_TYPE_LECTIN_2"/>
    <property type="match status" value="1"/>
</dbReference>
<feature type="compositionally biased region" description="Low complexity" evidence="7">
    <location>
        <begin position="1054"/>
        <end position="1067"/>
    </location>
</feature>
<feature type="repeat" description="CSPG" evidence="6">
    <location>
        <begin position="525"/>
        <end position="617"/>
    </location>
</feature>
<evidence type="ECO:0000256" key="1">
    <source>
        <dbReference type="ARBA" id="ARBA00005529"/>
    </source>
</evidence>
<feature type="region of interest" description="Disordered" evidence="7">
    <location>
        <begin position="1047"/>
        <end position="1127"/>
    </location>
</feature>
<feature type="repeat" description="CSPG" evidence="6">
    <location>
        <begin position="639"/>
        <end position="728"/>
    </location>
</feature>
<dbReference type="SUPFAM" id="SSF141072">
    <property type="entry name" value="CalX-like"/>
    <property type="match status" value="1"/>
</dbReference>
<evidence type="ECO:0000256" key="3">
    <source>
        <dbReference type="ARBA" id="ARBA00022737"/>
    </source>
</evidence>
<feature type="non-terminal residue" evidence="9">
    <location>
        <position position="1"/>
    </location>
</feature>
<dbReference type="SMART" id="SM00034">
    <property type="entry name" value="CLECT"/>
    <property type="match status" value="1"/>
</dbReference>
<keyword evidence="2" id="KW-0732">Signal</keyword>
<feature type="repeat" description="CSPG" evidence="6">
    <location>
        <begin position="159"/>
        <end position="261"/>
    </location>
</feature>
<dbReference type="GO" id="GO:0016020">
    <property type="term" value="C:membrane"/>
    <property type="evidence" value="ECO:0007669"/>
    <property type="project" value="InterPro"/>
</dbReference>
<feature type="compositionally biased region" description="Basic residues" evidence="7">
    <location>
        <begin position="1068"/>
        <end position="1100"/>
    </location>
</feature>
<organism evidence="9 10">
    <name type="scientific">Elysia marginata</name>
    <dbReference type="NCBI Taxonomy" id="1093978"/>
    <lineage>
        <taxon>Eukaryota</taxon>
        <taxon>Metazoa</taxon>
        <taxon>Spiralia</taxon>
        <taxon>Lophotrochozoa</taxon>
        <taxon>Mollusca</taxon>
        <taxon>Gastropoda</taxon>
        <taxon>Heterobranchia</taxon>
        <taxon>Euthyneura</taxon>
        <taxon>Panpulmonata</taxon>
        <taxon>Sacoglossa</taxon>
        <taxon>Placobranchoidea</taxon>
        <taxon>Plakobranchidae</taxon>
        <taxon>Elysia</taxon>
    </lineage>
</organism>
<feature type="compositionally biased region" description="Polar residues" evidence="7">
    <location>
        <begin position="1112"/>
        <end position="1127"/>
    </location>
</feature>
<keyword evidence="5" id="KW-0325">Glycoprotein</keyword>
<feature type="repeat" description="CSPG" evidence="6">
    <location>
        <begin position="400"/>
        <end position="504"/>
    </location>
</feature>
<evidence type="ECO:0000256" key="5">
    <source>
        <dbReference type="ARBA" id="ARBA00023180"/>
    </source>
</evidence>
<dbReference type="SUPFAM" id="SSF56436">
    <property type="entry name" value="C-type lectin-like"/>
    <property type="match status" value="1"/>
</dbReference>
<feature type="repeat" description="CSPG" evidence="6">
    <location>
        <begin position="41"/>
        <end position="133"/>
    </location>
</feature>